<name>A0ABR2N657_9ROSI</name>
<dbReference type="EMBL" id="JBBPBN010000243">
    <property type="protein sequence ID" value="KAK8971639.1"/>
    <property type="molecule type" value="Genomic_DNA"/>
</dbReference>
<dbReference type="SMART" id="SM00256">
    <property type="entry name" value="FBOX"/>
    <property type="match status" value="1"/>
</dbReference>
<dbReference type="InterPro" id="IPR017451">
    <property type="entry name" value="F-box-assoc_interact_dom"/>
</dbReference>
<dbReference type="PANTHER" id="PTHR31672">
    <property type="entry name" value="BNACNNG10540D PROTEIN"/>
    <property type="match status" value="1"/>
</dbReference>
<dbReference type="SUPFAM" id="SSF81383">
    <property type="entry name" value="F-box domain"/>
    <property type="match status" value="1"/>
</dbReference>
<gene>
    <name evidence="2" type="ORF">V6N11_073269</name>
</gene>
<accession>A0ABR2N657</accession>
<dbReference type="PROSITE" id="PS50181">
    <property type="entry name" value="FBOX"/>
    <property type="match status" value="1"/>
</dbReference>
<dbReference type="InterPro" id="IPR050796">
    <property type="entry name" value="SCF_F-box_component"/>
</dbReference>
<protein>
    <recommendedName>
        <fullName evidence="1">F-box domain-containing protein</fullName>
    </recommendedName>
</protein>
<dbReference type="Proteomes" id="UP001396334">
    <property type="component" value="Unassembled WGS sequence"/>
</dbReference>
<sequence>MKKQKKASNGSSSRQACRFFQLPDAVIFEILSRIPIKYLLQCRCVCKRFLCFTYDPEFARLHFSRSSTCFLFKNISPRYGLYDFWLAQVEAKGAGIEVSNLKFTQYNAPTSCIVGKSACNGLLCLAVLEQFQSRTFYVCNPVLDEFIRIRQPYQFVPRGDFWGLGYSTATKQYKLLQIYYCLRYEWDNIPAMAEIYTLGTGSWRSIGNAPIGSVGSSSNVFLNGALHWFTLSFVDRSEFIHSFDFNVEKFGTVPLSDHLRKKKKFGWHPSVGVLGGCLSMIHSPNHVI</sequence>
<dbReference type="InterPro" id="IPR006527">
    <property type="entry name" value="F-box-assoc_dom_typ1"/>
</dbReference>
<comment type="caution">
    <text evidence="2">The sequence shown here is derived from an EMBL/GenBank/DDBJ whole genome shotgun (WGS) entry which is preliminary data.</text>
</comment>
<dbReference type="Gene3D" id="1.20.1280.50">
    <property type="match status" value="1"/>
</dbReference>
<dbReference type="Pfam" id="PF07734">
    <property type="entry name" value="FBA_1"/>
    <property type="match status" value="1"/>
</dbReference>
<reference evidence="2 3" key="1">
    <citation type="journal article" date="2024" name="G3 (Bethesda)">
        <title>Genome assembly of Hibiscus sabdariffa L. provides insights into metabolisms of medicinal natural products.</title>
        <authorList>
            <person name="Kim T."/>
        </authorList>
    </citation>
    <scope>NUCLEOTIDE SEQUENCE [LARGE SCALE GENOMIC DNA]</scope>
    <source>
        <strain evidence="2">TK-2024</strain>
        <tissue evidence="2">Old leaves</tissue>
    </source>
</reference>
<dbReference type="PANTHER" id="PTHR31672:SF13">
    <property type="entry name" value="F-BOX PROTEIN CPR30-LIKE"/>
    <property type="match status" value="1"/>
</dbReference>
<evidence type="ECO:0000259" key="1">
    <source>
        <dbReference type="PROSITE" id="PS50181"/>
    </source>
</evidence>
<dbReference type="Pfam" id="PF00646">
    <property type="entry name" value="F-box"/>
    <property type="match status" value="1"/>
</dbReference>
<organism evidence="2 3">
    <name type="scientific">Hibiscus sabdariffa</name>
    <name type="common">roselle</name>
    <dbReference type="NCBI Taxonomy" id="183260"/>
    <lineage>
        <taxon>Eukaryota</taxon>
        <taxon>Viridiplantae</taxon>
        <taxon>Streptophyta</taxon>
        <taxon>Embryophyta</taxon>
        <taxon>Tracheophyta</taxon>
        <taxon>Spermatophyta</taxon>
        <taxon>Magnoliopsida</taxon>
        <taxon>eudicotyledons</taxon>
        <taxon>Gunneridae</taxon>
        <taxon>Pentapetalae</taxon>
        <taxon>rosids</taxon>
        <taxon>malvids</taxon>
        <taxon>Malvales</taxon>
        <taxon>Malvaceae</taxon>
        <taxon>Malvoideae</taxon>
        <taxon>Hibiscus</taxon>
    </lineage>
</organism>
<feature type="domain" description="F-box" evidence="1">
    <location>
        <begin position="16"/>
        <end position="61"/>
    </location>
</feature>
<proteinExistence type="predicted"/>
<dbReference type="NCBIfam" id="TIGR01640">
    <property type="entry name" value="F_box_assoc_1"/>
    <property type="match status" value="1"/>
</dbReference>
<keyword evidence="3" id="KW-1185">Reference proteome</keyword>
<dbReference type="InterPro" id="IPR036047">
    <property type="entry name" value="F-box-like_dom_sf"/>
</dbReference>
<evidence type="ECO:0000313" key="3">
    <source>
        <dbReference type="Proteomes" id="UP001396334"/>
    </source>
</evidence>
<dbReference type="InterPro" id="IPR001810">
    <property type="entry name" value="F-box_dom"/>
</dbReference>
<evidence type="ECO:0000313" key="2">
    <source>
        <dbReference type="EMBL" id="KAK8971639.1"/>
    </source>
</evidence>